<gene>
    <name evidence="1" type="ORF">CQR47_0339</name>
</gene>
<proteinExistence type="predicted"/>
<dbReference type="RefSeq" id="WP_143252717.1">
    <property type="nucleotide sequence ID" value="NZ_PCGY01000002.1"/>
</dbReference>
<reference evidence="1 2" key="1">
    <citation type="submission" date="2017-10" db="EMBL/GenBank/DDBJ databases">
        <title>Bifidobacterium genomics.</title>
        <authorList>
            <person name="Lugli G.A."/>
            <person name="Milani C."/>
            <person name="Mancabelli L."/>
        </authorList>
    </citation>
    <scope>NUCLEOTIDE SEQUENCE [LARGE SCALE GENOMIC DNA]</scope>
    <source>
        <strain evidence="1 2">1542B</strain>
    </source>
</reference>
<dbReference type="AlphaFoldDB" id="A0A2N3QPL1"/>
<sequence>MDSPTALAEPHRIADPIMLTDEQISERRRNIERQYGTAATLRRKQAMGALSFEEYIALQQIEGFDYLEKG</sequence>
<evidence type="ECO:0000313" key="2">
    <source>
        <dbReference type="Proteomes" id="UP000233727"/>
    </source>
</evidence>
<name>A0A2N3QPL1_9BIFI</name>
<comment type="caution">
    <text evidence="1">The sequence shown here is derived from an EMBL/GenBank/DDBJ whole genome shotgun (WGS) entry which is preliminary data.</text>
</comment>
<protein>
    <submittedName>
        <fullName evidence="1">Uncharacterized protein</fullName>
    </submittedName>
</protein>
<accession>A0A2N3QPL1</accession>
<dbReference type="Proteomes" id="UP000233727">
    <property type="component" value="Unassembled WGS sequence"/>
</dbReference>
<organism evidence="1 2">
    <name type="scientific">Bifidobacterium thermophilum</name>
    <dbReference type="NCBI Taxonomy" id="33905"/>
    <lineage>
        <taxon>Bacteria</taxon>
        <taxon>Bacillati</taxon>
        <taxon>Actinomycetota</taxon>
        <taxon>Actinomycetes</taxon>
        <taxon>Bifidobacteriales</taxon>
        <taxon>Bifidobacteriaceae</taxon>
        <taxon>Bifidobacterium</taxon>
    </lineage>
</organism>
<dbReference type="EMBL" id="PCGY01000002">
    <property type="protein sequence ID" value="PKU93562.1"/>
    <property type="molecule type" value="Genomic_DNA"/>
</dbReference>
<evidence type="ECO:0000313" key="1">
    <source>
        <dbReference type="EMBL" id="PKU93562.1"/>
    </source>
</evidence>